<dbReference type="PANTHER" id="PTHR33110:SF108">
    <property type="entry name" value="OS11G0154200 PROTEIN"/>
    <property type="match status" value="1"/>
</dbReference>
<name>A0AAD8S2V1_LOLMU</name>
<dbReference type="AlphaFoldDB" id="A0AAD8S2V1"/>
<dbReference type="EMBL" id="JAUUTY010000004">
    <property type="protein sequence ID" value="KAK1643918.1"/>
    <property type="molecule type" value="Genomic_DNA"/>
</dbReference>
<dbReference type="PANTHER" id="PTHR33110">
    <property type="entry name" value="F-BOX/KELCH-REPEAT PROTEIN-RELATED"/>
    <property type="match status" value="1"/>
</dbReference>
<dbReference type="InterPro" id="IPR001810">
    <property type="entry name" value="F-box_dom"/>
</dbReference>
<reference evidence="2" key="1">
    <citation type="submission" date="2023-07" db="EMBL/GenBank/DDBJ databases">
        <title>A chromosome-level genome assembly of Lolium multiflorum.</title>
        <authorList>
            <person name="Chen Y."/>
            <person name="Copetti D."/>
            <person name="Kolliker R."/>
            <person name="Studer B."/>
        </authorList>
    </citation>
    <scope>NUCLEOTIDE SEQUENCE</scope>
    <source>
        <strain evidence="2">02402/16</strain>
        <tissue evidence="2">Leaf</tissue>
    </source>
</reference>
<protein>
    <recommendedName>
        <fullName evidence="1">F-box domain-containing protein</fullName>
    </recommendedName>
</protein>
<comment type="caution">
    <text evidence="2">The sequence shown here is derived from an EMBL/GenBank/DDBJ whole genome shotgun (WGS) entry which is preliminary data.</text>
</comment>
<organism evidence="2 3">
    <name type="scientific">Lolium multiflorum</name>
    <name type="common">Italian ryegrass</name>
    <name type="synonym">Lolium perenne subsp. multiflorum</name>
    <dbReference type="NCBI Taxonomy" id="4521"/>
    <lineage>
        <taxon>Eukaryota</taxon>
        <taxon>Viridiplantae</taxon>
        <taxon>Streptophyta</taxon>
        <taxon>Embryophyta</taxon>
        <taxon>Tracheophyta</taxon>
        <taxon>Spermatophyta</taxon>
        <taxon>Magnoliopsida</taxon>
        <taxon>Liliopsida</taxon>
        <taxon>Poales</taxon>
        <taxon>Poaceae</taxon>
        <taxon>BOP clade</taxon>
        <taxon>Pooideae</taxon>
        <taxon>Poodae</taxon>
        <taxon>Poeae</taxon>
        <taxon>Poeae Chloroplast Group 2 (Poeae type)</taxon>
        <taxon>Loliodinae</taxon>
        <taxon>Loliinae</taxon>
        <taxon>Lolium</taxon>
    </lineage>
</organism>
<evidence type="ECO:0000313" key="2">
    <source>
        <dbReference type="EMBL" id="KAK1643918.1"/>
    </source>
</evidence>
<gene>
    <name evidence="2" type="ORF">QYE76_061723</name>
</gene>
<dbReference type="Proteomes" id="UP001231189">
    <property type="component" value="Unassembled WGS sequence"/>
</dbReference>
<keyword evidence="3" id="KW-1185">Reference proteome</keyword>
<dbReference type="SUPFAM" id="SSF81383">
    <property type="entry name" value="F-box domain"/>
    <property type="match status" value="1"/>
</dbReference>
<evidence type="ECO:0000259" key="1">
    <source>
        <dbReference type="Pfam" id="PF12937"/>
    </source>
</evidence>
<accession>A0AAD8S2V1</accession>
<dbReference type="InterPro" id="IPR036047">
    <property type="entry name" value="F-box-like_dom_sf"/>
</dbReference>
<evidence type="ECO:0000313" key="3">
    <source>
        <dbReference type="Proteomes" id="UP001231189"/>
    </source>
</evidence>
<dbReference type="Pfam" id="PF12937">
    <property type="entry name" value="F-box-like"/>
    <property type="match status" value="1"/>
</dbReference>
<proteinExistence type="predicted"/>
<dbReference type="Gene3D" id="1.20.1280.50">
    <property type="match status" value="1"/>
</dbReference>
<feature type="domain" description="F-box" evidence="1">
    <location>
        <begin position="22"/>
        <end position="60"/>
    </location>
</feature>
<sequence>MGLCLGKTPRGGGTTSSFSPGWADLPLEIAGVVLSRLGSHDDRRSFAGVCRKWRLAAQHHRRLLPPAMLCINLGHGAYQSITDGKVRRFAASSRGRFDASFGGRLLYEHARTRRFSLRDPLSSSTIPATEVPCPYHRYGNRLGHRRPGAALSSATMAS</sequence>